<comment type="caution">
    <text evidence="15">The sequence shown here is derived from an EMBL/GenBank/DDBJ whole genome shotgun (WGS) entry which is preliminary data.</text>
</comment>
<dbReference type="Pfam" id="PF02055">
    <property type="entry name" value="Glyco_hydro_30"/>
    <property type="match status" value="1"/>
</dbReference>
<comment type="similarity">
    <text evidence="4 12">Belongs to the glycosyl hydrolase 30 family.</text>
</comment>
<reference evidence="15 16" key="1">
    <citation type="journal article" date="2017" name="Curr. Biol.">
        <title>Genome architecture and evolution of a unichromosomal asexual nematode.</title>
        <authorList>
            <person name="Fradin H."/>
            <person name="Zegar C."/>
            <person name="Gutwein M."/>
            <person name="Lucas J."/>
            <person name="Kovtun M."/>
            <person name="Corcoran D."/>
            <person name="Baugh L.R."/>
            <person name="Kiontke K."/>
            <person name="Gunsalus K."/>
            <person name="Fitch D.H."/>
            <person name="Piano F."/>
        </authorList>
    </citation>
    <scope>NUCLEOTIDE SEQUENCE [LARGE SCALE GENOMIC DNA]</scope>
    <source>
        <strain evidence="15">PF1309</strain>
    </source>
</reference>
<keyword evidence="8 12" id="KW-0746">Sphingolipid metabolism</keyword>
<dbReference type="GO" id="GO:0006680">
    <property type="term" value="P:glucosylceramide catabolic process"/>
    <property type="evidence" value="ECO:0007669"/>
    <property type="project" value="TreeGrafter"/>
</dbReference>
<dbReference type="EC" id="3.2.1.45" evidence="5 12"/>
<dbReference type="InterPro" id="IPR017853">
    <property type="entry name" value="GH"/>
</dbReference>
<dbReference type="InterPro" id="IPR033453">
    <property type="entry name" value="Glyco_hydro_30_TIM-barrel"/>
</dbReference>
<dbReference type="InterPro" id="IPR033452">
    <property type="entry name" value="GH30_C"/>
</dbReference>
<evidence type="ECO:0000256" key="9">
    <source>
        <dbReference type="ARBA" id="ARBA00023098"/>
    </source>
</evidence>
<comment type="catalytic activity">
    <reaction evidence="1">
        <text>a beta-D-glucosyl-(1&lt;-&gt;1')-N-acylsphing-4-enine + H2O = an N-acylsphing-4-enine + D-glucose</text>
        <dbReference type="Rhea" id="RHEA:13269"/>
        <dbReference type="ChEBI" id="CHEBI:4167"/>
        <dbReference type="ChEBI" id="CHEBI:15377"/>
        <dbReference type="ChEBI" id="CHEBI:22801"/>
        <dbReference type="ChEBI" id="CHEBI:52639"/>
        <dbReference type="EC" id="3.2.1.45"/>
    </reaction>
    <physiologicalReaction direction="left-to-right" evidence="1">
        <dbReference type="Rhea" id="RHEA:13270"/>
    </physiologicalReaction>
</comment>
<dbReference type="GO" id="GO:0008202">
    <property type="term" value="P:steroid metabolic process"/>
    <property type="evidence" value="ECO:0007669"/>
    <property type="project" value="UniProtKB-ARBA"/>
</dbReference>
<evidence type="ECO:0000256" key="10">
    <source>
        <dbReference type="ARBA" id="ARBA00050474"/>
    </source>
</evidence>
<sequence length="433" mass="49223">MMGFGGAFTDAAGINLASLPPDMADTIIRQYFSKDGLGYTIGRVPVASCDFSARKYSYDDTDQDFALNNFNLTNEDFQYKIPYIQKAISYSNNTLKLFGSPWAPPGWMKTNGDMKGGGQIKGDINGTYYQTWAQYFIRFFEEYHKNGIDFWGITIQNEPTTGQFDWWMWQTCLFTPEMQRDFIKNLFGPVTMASPYAKNVKLMILDDNRGNIQEWSDKILSDPDAAKYVSGIAVHWYQNQGIGPQPLTDTHNKWPDYWILATEACNGWDQGQHTVILGDWGRGAAYAYDIITDIQNWVTGWTDWNLSLNLQGGPNWVMNFVDAPLIVNASANEFYKQPMWHVMGHFSKFVPVDSYRIDANWDDGSNNTIAVGFLNPDGTRTAVILNQVEIFQLHKISISQNVPTTIAINEATNKNNYYTFTMEANSIATLIFR</sequence>
<dbReference type="GO" id="GO:0016758">
    <property type="term" value="F:hexosyltransferase activity"/>
    <property type="evidence" value="ECO:0007669"/>
    <property type="project" value="UniProtKB-ARBA"/>
</dbReference>
<evidence type="ECO:0000256" key="5">
    <source>
        <dbReference type="ARBA" id="ARBA00012658"/>
    </source>
</evidence>
<keyword evidence="9 12" id="KW-0443">Lipid metabolism</keyword>
<evidence type="ECO:0000256" key="2">
    <source>
        <dbReference type="ARBA" id="ARBA00004760"/>
    </source>
</evidence>
<evidence type="ECO:0000259" key="14">
    <source>
        <dbReference type="Pfam" id="PF17189"/>
    </source>
</evidence>
<evidence type="ECO:0000259" key="13">
    <source>
        <dbReference type="Pfam" id="PF02055"/>
    </source>
</evidence>
<evidence type="ECO:0000313" key="16">
    <source>
        <dbReference type="Proteomes" id="UP000218231"/>
    </source>
</evidence>
<evidence type="ECO:0000256" key="8">
    <source>
        <dbReference type="ARBA" id="ARBA00022919"/>
    </source>
</evidence>
<dbReference type="GO" id="GO:0006914">
    <property type="term" value="P:autophagy"/>
    <property type="evidence" value="ECO:0007669"/>
    <property type="project" value="UniProtKB-ARBA"/>
</dbReference>
<dbReference type="GO" id="GO:0004348">
    <property type="term" value="F:glucosylceramidase activity"/>
    <property type="evidence" value="ECO:0007669"/>
    <property type="project" value="UniProtKB-EC"/>
</dbReference>
<dbReference type="Gene3D" id="3.20.20.80">
    <property type="entry name" value="Glycosidases"/>
    <property type="match status" value="1"/>
</dbReference>
<dbReference type="InterPro" id="IPR001139">
    <property type="entry name" value="Glyco_hydro_30"/>
</dbReference>
<evidence type="ECO:0000256" key="7">
    <source>
        <dbReference type="ARBA" id="ARBA00022801"/>
    </source>
</evidence>
<dbReference type="GO" id="GO:0005102">
    <property type="term" value="F:signaling receptor binding"/>
    <property type="evidence" value="ECO:0007669"/>
    <property type="project" value="UniProtKB-ARBA"/>
</dbReference>
<dbReference type="Pfam" id="PF17189">
    <property type="entry name" value="Glyco_hydro_30C"/>
    <property type="match status" value="1"/>
</dbReference>
<dbReference type="SUPFAM" id="SSF51445">
    <property type="entry name" value="(Trans)glycosidases"/>
    <property type="match status" value="1"/>
</dbReference>
<feature type="domain" description="Glycosyl hydrolase family 30 TIM-barrel" evidence="13">
    <location>
        <begin position="2"/>
        <end position="350"/>
    </location>
</feature>
<accession>A0A2A2LH15</accession>
<dbReference type="PANTHER" id="PTHR11069:SF23">
    <property type="entry name" value="LYSOSOMAL ACID GLUCOSYLCERAMIDASE"/>
    <property type="match status" value="1"/>
</dbReference>
<feature type="domain" description="Glycosyl hydrolase family 30 beta sandwich" evidence="14">
    <location>
        <begin position="353"/>
        <end position="430"/>
    </location>
</feature>
<dbReference type="FunFam" id="3.20.20.80:FF:000030">
    <property type="entry name" value="Lysosomal acid glucosylceramidase"/>
    <property type="match status" value="1"/>
</dbReference>
<dbReference type="GO" id="GO:0010605">
    <property type="term" value="P:negative regulation of macromolecule metabolic process"/>
    <property type="evidence" value="ECO:0007669"/>
    <property type="project" value="UniProtKB-ARBA"/>
</dbReference>
<dbReference type="AlphaFoldDB" id="A0A2A2LH15"/>
<proteinExistence type="inferred from homology"/>
<comment type="catalytic activity">
    <reaction evidence="11">
        <text>an N-acyl-1-beta-D-glucosyl-15-methylhexadecasphing-4-enine + H2O = an N-acyl-15-methylhexadecasphing-4-enine + D-glucose</text>
        <dbReference type="Rhea" id="RHEA:34755"/>
        <dbReference type="ChEBI" id="CHEBI:4167"/>
        <dbReference type="ChEBI" id="CHEBI:15377"/>
        <dbReference type="ChEBI" id="CHEBI:70815"/>
        <dbReference type="ChEBI" id="CHEBI:70846"/>
    </reaction>
    <physiologicalReaction direction="left-to-right" evidence="11">
        <dbReference type="Rhea" id="RHEA:34756"/>
    </physiologicalReaction>
</comment>
<evidence type="ECO:0000256" key="11">
    <source>
        <dbReference type="ARBA" id="ARBA00051345"/>
    </source>
</evidence>
<dbReference type="PRINTS" id="PR00843">
    <property type="entry name" value="GLHYDRLASE30"/>
</dbReference>
<dbReference type="GO" id="GO:0042391">
    <property type="term" value="P:regulation of membrane potential"/>
    <property type="evidence" value="ECO:0007669"/>
    <property type="project" value="UniProtKB-ARBA"/>
</dbReference>
<evidence type="ECO:0000256" key="1">
    <source>
        <dbReference type="ARBA" id="ARBA00001013"/>
    </source>
</evidence>
<dbReference type="EMBL" id="LIAE01006770">
    <property type="protein sequence ID" value="PAV85454.1"/>
    <property type="molecule type" value="Genomic_DNA"/>
</dbReference>
<dbReference type="GO" id="GO:0005764">
    <property type="term" value="C:lysosome"/>
    <property type="evidence" value="ECO:0007669"/>
    <property type="project" value="UniProtKB-ARBA"/>
</dbReference>
<dbReference type="GO" id="GO:0051246">
    <property type="term" value="P:regulation of protein metabolic process"/>
    <property type="evidence" value="ECO:0007669"/>
    <property type="project" value="UniProtKB-ARBA"/>
</dbReference>
<evidence type="ECO:0000313" key="15">
    <source>
        <dbReference type="EMBL" id="PAV85454.1"/>
    </source>
</evidence>
<dbReference type="GO" id="GO:0007040">
    <property type="term" value="P:lysosome organization"/>
    <property type="evidence" value="ECO:0007669"/>
    <property type="project" value="UniProtKB-ARBA"/>
</dbReference>
<organism evidence="15 16">
    <name type="scientific">Diploscapter pachys</name>
    <dbReference type="NCBI Taxonomy" id="2018661"/>
    <lineage>
        <taxon>Eukaryota</taxon>
        <taxon>Metazoa</taxon>
        <taxon>Ecdysozoa</taxon>
        <taxon>Nematoda</taxon>
        <taxon>Chromadorea</taxon>
        <taxon>Rhabditida</taxon>
        <taxon>Rhabditina</taxon>
        <taxon>Rhabditomorpha</taxon>
        <taxon>Rhabditoidea</taxon>
        <taxon>Rhabditidae</taxon>
        <taxon>Diploscapter</taxon>
    </lineage>
</organism>
<keyword evidence="6" id="KW-0732">Signal</keyword>
<dbReference type="GO" id="GO:0006066">
    <property type="term" value="P:alcohol metabolic process"/>
    <property type="evidence" value="ECO:0007669"/>
    <property type="project" value="UniProtKB-ARBA"/>
</dbReference>
<evidence type="ECO:0000256" key="6">
    <source>
        <dbReference type="ARBA" id="ARBA00022729"/>
    </source>
</evidence>
<keyword evidence="12" id="KW-0326">Glycosidase</keyword>
<evidence type="ECO:0000256" key="4">
    <source>
        <dbReference type="ARBA" id="ARBA00005382"/>
    </source>
</evidence>
<gene>
    <name evidence="15" type="ORF">WR25_04790</name>
</gene>
<keyword evidence="16" id="KW-1185">Reference proteome</keyword>
<dbReference type="PANTHER" id="PTHR11069">
    <property type="entry name" value="GLUCOSYLCERAMIDASE"/>
    <property type="match status" value="1"/>
</dbReference>
<evidence type="ECO:0000256" key="12">
    <source>
        <dbReference type="RuleBase" id="RU361188"/>
    </source>
</evidence>
<protein>
    <recommendedName>
        <fullName evidence="5 12">Glucosylceramidase</fullName>
        <ecNumber evidence="5 12">3.2.1.45</ecNumber>
    </recommendedName>
</protein>
<dbReference type="Proteomes" id="UP000218231">
    <property type="component" value="Unassembled WGS sequence"/>
</dbReference>
<dbReference type="OrthoDB" id="2160638at2759"/>
<comment type="pathway">
    <text evidence="2">Lipid metabolism; sphingolipid metabolism.</text>
</comment>
<comment type="pathway">
    <text evidence="3">Sphingolipid metabolism.</text>
</comment>
<dbReference type="GO" id="GO:0030163">
    <property type="term" value="P:protein catabolic process"/>
    <property type="evidence" value="ECO:0007669"/>
    <property type="project" value="UniProtKB-ARBA"/>
</dbReference>
<dbReference type="GO" id="GO:0005774">
    <property type="term" value="C:vacuolar membrane"/>
    <property type="evidence" value="ECO:0007669"/>
    <property type="project" value="UniProtKB-ARBA"/>
</dbReference>
<dbReference type="STRING" id="2018661.A0A2A2LH15"/>
<evidence type="ECO:0000256" key="3">
    <source>
        <dbReference type="ARBA" id="ARBA00004991"/>
    </source>
</evidence>
<comment type="catalytic activity">
    <reaction evidence="10">
        <text>a beta-D-glucosylceramide + H2O = an N-acyl-sphingoid base + D-glucose</text>
        <dbReference type="Rhea" id="RHEA:81447"/>
        <dbReference type="ChEBI" id="CHEBI:4167"/>
        <dbReference type="ChEBI" id="CHEBI:15377"/>
        <dbReference type="ChEBI" id="CHEBI:83264"/>
        <dbReference type="ChEBI" id="CHEBI:83273"/>
    </reaction>
    <physiologicalReaction direction="left-to-right" evidence="10">
        <dbReference type="Rhea" id="RHEA:81448"/>
    </physiologicalReaction>
</comment>
<dbReference type="GO" id="GO:0032006">
    <property type="term" value="P:regulation of TOR signaling"/>
    <property type="evidence" value="ECO:0007669"/>
    <property type="project" value="UniProtKB-ARBA"/>
</dbReference>
<name>A0A2A2LH15_9BILA</name>
<dbReference type="GO" id="GO:0016241">
    <property type="term" value="P:regulation of macroautophagy"/>
    <property type="evidence" value="ECO:0007669"/>
    <property type="project" value="UniProtKB-ARBA"/>
</dbReference>
<keyword evidence="7 12" id="KW-0378">Hydrolase</keyword>